<accession>A0A5N1J8A6</accession>
<dbReference type="SUPFAM" id="SSF53756">
    <property type="entry name" value="UDP-Glycosyltransferase/glycogen phosphorylase"/>
    <property type="match status" value="1"/>
</dbReference>
<keyword evidence="2" id="KW-0812">Transmembrane</keyword>
<dbReference type="EMBL" id="VTWT01000002">
    <property type="protein sequence ID" value="KAA9341040.1"/>
    <property type="molecule type" value="Genomic_DNA"/>
</dbReference>
<keyword evidence="3" id="KW-0256">Endoplasmic reticulum</keyword>
<evidence type="ECO:0000256" key="1">
    <source>
        <dbReference type="ARBA" id="ARBA00004389"/>
    </source>
</evidence>
<gene>
    <name evidence="6" type="ORF">F0P94_04640</name>
</gene>
<evidence type="ECO:0000256" key="2">
    <source>
        <dbReference type="ARBA" id="ARBA00022692"/>
    </source>
</evidence>
<evidence type="ECO:0000256" key="4">
    <source>
        <dbReference type="ARBA" id="ARBA00022989"/>
    </source>
</evidence>
<evidence type="ECO:0000313" key="6">
    <source>
        <dbReference type="EMBL" id="KAA9341040.1"/>
    </source>
</evidence>
<evidence type="ECO:0000313" key="7">
    <source>
        <dbReference type="Proteomes" id="UP000326570"/>
    </source>
</evidence>
<keyword evidence="4" id="KW-1133">Transmembrane helix</keyword>
<comment type="caution">
    <text evidence="6">The sequence shown here is derived from an EMBL/GenBank/DDBJ whole genome shotgun (WGS) entry which is preliminary data.</text>
</comment>
<evidence type="ECO:0000256" key="5">
    <source>
        <dbReference type="ARBA" id="ARBA00023136"/>
    </source>
</evidence>
<dbReference type="PANTHER" id="PTHR12154:SF4">
    <property type="entry name" value="UDP-N-ACETYLGLUCOSAMINE TRANSFERASE SUBUNIT ALG14 HOMOLOG"/>
    <property type="match status" value="1"/>
</dbReference>
<dbReference type="GO" id="GO:0004577">
    <property type="term" value="F:N-acetylglucosaminyldiphosphodolichol N-acetylglucosaminyltransferase activity"/>
    <property type="evidence" value="ECO:0007669"/>
    <property type="project" value="TreeGrafter"/>
</dbReference>
<evidence type="ECO:0000256" key="3">
    <source>
        <dbReference type="ARBA" id="ARBA00022824"/>
    </source>
</evidence>
<name>A0A5N1J8A6_9BACT</name>
<dbReference type="Pfam" id="PF08660">
    <property type="entry name" value="Alg14"/>
    <property type="match status" value="1"/>
</dbReference>
<protein>
    <submittedName>
        <fullName evidence="6">Oligosaccharide biosynthesis protein Alg14</fullName>
    </submittedName>
</protein>
<proteinExistence type="predicted"/>
<dbReference type="PANTHER" id="PTHR12154">
    <property type="entry name" value="GLYCOSYL TRANSFERASE-RELATED"/>
    <property type="match status" value="1"/>
</dbReference>
<dbReference type="GO" id="GO:0006488">
    <property type="term" value="P:dolichol-linked oligosaccharide biosynthetic process"/>
    <property type="evidence" value="ECO:0007669"/>
    <property type="project" value="InterPro"/>
</dbReference>
<reference evidence="6 7" key="1">
    <citation type="submission" date="2019-09" db="EMBL/GenBank/DDBJ databases">
        <title>Genome sequence of Adhaeribacter sp. M2.</title>
        <authorList>
            <person name="Srinivasan S."/>
        </authorList>
    </citation>
    <scope>NUCLEOTIDE SEQUENCE [LARGE SCALE GENOMIC DNA]</scope>
    <source>
        <strain evidence="6 7">M2</strain>
    </source>
</reference>
<dbReference type="Proteomes" id="UP000326570">
    <property type="component" value="Unassembled WGS sequence"/>
</dbReference>
<keyword evidence="5" id="KW-0472">Membrane</keyword>
<dbReference type="InterPro" id="IPR013969">
    <property type="entry name" value="Oligosacch_biosynth_Alg14"/>
</dbReference>
<dbReference type="Gene3D" id="3.40.50.2000">
    <property type="entry name" value="Glycogen Phosphorylase B"/>
    <property type="match status" value="1"/>
</dbReference>
<dbReference type="AlphaFoldDB" id="A0A5N1J8A6"/>
<organism evidence="6 7">
    <name type="scientific">Adhaeribacter soli</name>
    <dbReference type="NCBI Taxonomy" id="2607655"/>
    <lineage>
        <taxon>Bacteria</taxon>
        <taxon>Pseudomonadati</taxon>
        <taxon>Bacteroidota</taxon>
        <taxon>Cytophagia</taxon>
        <taxon>Cytophagales</taxon>
        <taxon>Hymenobacteraceae</taxon>
        <taxon>Adhaeribacter</taxon>
    </lineage>
</organism>
<keyword evidence="7" id="KW-1185">Reference proteome</keyword>
<sequence length="147" mass="16180">MMKVLAIASIGGHWIQLLRLKPAFNNVNLEFVSTNECCAAMVPEHTFYAVPDSNRSNKIDVLKSFWNISKLLVKTRPDAIITTGAAPGLMGIIAGKMLGIKTIWIDSIANIDELSMSGKIAMKFADRVYTQWPHLANTKVLYSGSVL</sequence>
<comment type="subcellular location">
    <subcellularLocation>
        <location evidence="1">Endoplasmic reticulum membrane</location>
        <topology evidence="1">Single-pass membrane protein</topology>
    </subcellularLocation>
</comment>